<dbReference type="NCBIfam" id="TIGR00229">
    <property type="entry name" value="sensory_box"/>
    <property type="match status" value="1"/>
</dbReference>
<comment type="catalytic activity">
    <reaction evidence="1">
        <text>ATP + protein L-histidine = ADP + protein N-phospho-L-histidine.</text>
        <dbReference type="EC" id="2.7.13.3"/>
    </reaction>
</comment>
<comment type="subunit">
    <text evidence="9">At low DSF concentrations, interacts with RpfF.</text>
</comment>
<dbReference type="CDD" id="cd17546">
    <property type="entry name" value="REC_hyHK_CKI1_RcsC-like"/>
    <property type="match status" value="1"/>
</dbReference>
<dbReference type="PROSITE" id="PS50113">
    <property type="entry name" value="PAC"/>
    <property type="match status" value="1"/>
</dbReference>
<feature type="modified residue" description="Phosphohistidine" evidence="11">
    <location>
        <position position="933"/>
    </location>
</feature>
<evidence type="ECO:0000259" key="18">
    <source>
        <dbReference type="PROSITE" id="PS50894"/>
    </source>
</evidence>
<dbReference type="InterPro" id="IPR004358">
    <property type="entry name" value="Sig_transdc_His_kin-like_C"/>
</dbReference>
<dbReference type="Pfam" id="PF00512">
    <property type="entry name" value="HisKA"/>
    <property type="match status" value="1"/>
</dbReference>
<evidence type="ECO:0000256" key="2">
    <source>
        <dbReference type="ARBA" id="ARBA00012438"/>
    </source>
</evidence>
<feature type="domain" description="Response regulatory" evidence="15">
    <location>
        <begin position="35"/>
        <end position="159"/>
    </location>
</feature>
<dbReference type="SUPFAM" id="SSF55874">
    <property type="entry name" value="ATPase domain of HSP90 chaperone/DNA topoisomerase II/histidine kinase"/>
    <property type="match status" value="1"/>
</dbReference>
<dbReference type="FunFam" id="1.10.287.130:FF:000002">
    <property type="entry name" value="Two-component osmosensing histidine kinase"/>
    <property type="match status" value="1"/>
</dbReference>
<dbReference type="Pfam" id="PF00072">
    <property type="entry name" value="Response_reg"/>
    <property type="match status" value="1"/>
</dbReference>
<dbReference type="InterPro" id="IPR011006">
    <property type="entry name" value="CheY-like_superfamily"/>
</dbReference>
<dbReference type="CDD" id="cd00082">
    <property type="entry name" value="HisKA"/>
    <property type="match status" value="1"/>
</dbReference>
<evidence type="ECO:0000256" key="12">
    <source>
        <dbReference type="PROSITE-ProRule" id="PRU00169"/>
    </source>
</evidence>
<dbReference type="InterPro" id="IPR035965">
    <property type="entry name" value="PAS-like_dom_sf"/>
</dbReference>
<dbReference type="CDD" id="cd16922">
    <property type="entry name" value="HATPase_EvgS-ArcB-TorS-like"/>
    <property type="match status" value="1"/>
</dbReference>
<dbReference type="Pfam" id="PF01627">
    <property type="entry name" value="Hpt"/>
    <property type="match status" value="1"/>
</dbReference>
<proteinExistence type="predicted"/>
<keyword evidence="5" id="KW-0547">Nucleotide-binding</keyword>
<dbReference type="SUPFAM" id="SSF47384">
    <property type="entry name" value="Homodimeric domain of signal transducing histidine kinase"/>
    <property type="match status" value="1"/>
</dbReference>
<organism evidence="19 20">
    <name type="scientific">Azospirillum baldaniorum</name>
    <dbReference type="NCBI Taxonomy" id="1064539"/>
    <lineage>
        <taxon>Bacteria</taxon>
        <taxon>Pseudomonadati</taxon>
        <taxon>Pseudomonadota</taxon>
        <taxon>Alphaproteobacteria</taxon>
        <taxon>Rhodospirillales</taxon>
        <taxon>Azospirillaceae</taxon>
        <taxon>Azospirillum</taxon>
    </lineage>
</organism>
<dbReference type="PROSITE" id="PS50894">
    <property type="entry name" value="HPT"/>
    <property type="match status" value="1"/>
</dbReference>
<dbReference type="GO" id="GO:0005524">
    <property type="term" value="F:ATP binding"/>
    <property type="evidence" value="ECO:0007669"/>
    <property type="project" value="UniProtKB-KW"/>
</dbReference>
<dbReference type="Gene3D" id="1.10.287.130">
    <property type="match status" value="1"/>
</dbReference>
<dbReference type="InterPro" id="IPR008207">
    <property type="entry name" value="Sig_transdc_His_kin_Hpt_dom"/>
</dbReference>
<dbReference type="Gene3D" id="3.30.565.10">
    <property type="entry name" value="Histidine kinase-like ATPase, C-terminal domain"/>
    <property type="match status" value="1"/>
</dbReference>
<dbReference type="Gene3D" id="1.20.120.160">
    <property type="entry name" value="HPT domain"/>
    <property type="match status" value="1"/>
</dbReference>
<evidence type="ECO:0000256" key="6">
    <source>
        <dbReference type="ARBA" id="ARBA00022777"/>
    </source>
</evidence>
<evidence type="ECO:0000256" key="3">
    <source>
        <dbReference type="ARBA" id="ARBA00022553"/>
    </source>
</evidence>
<keyword evidence="6 19" id="KW-0418">Kinase</keyword>
<feature type="domain" description="PAC" evidence="17">
    <location>
        <begin position="255"/>
        <end position="305"/>
    </location>
</feature>
<accession>A0A9P1NNB2</accession>
<sequence>MTDELIMPDTAPNSDDEILFADEESEDGDETPPWPILVVDDEDDVHSMTALLLDDVAFQGRRLELIGCRSAAEARAVLRARRDIAVILLDVVMEEDDAGLTLVRWIRGTLGNLDVRIILRTGQPGQAPQRDVIVGCDINDYKSKADLSAEGLFTAVIAALRAYDHIRFIETKVAERTHELRQSREQMRAILESSPVGVCAYTHDGVLVMCNDRLVHLLGVPKERLLGVSIADLFIEPDNTEAHETHWTFFRRSLRDAEVRVRRADGSVFWALVSVDPTLLDGRPVHLAWVYDITRRKLAERRMEQAKEQAEQTTTAKSAFLATMSHEIRTPMNGVLGMLELLERTPLDSGQRDTVATMRESATSLLRIIDDILDFSKIEAGKMDLEQVPVSIPALVEGVAETLAPAARAKGLTLLTYVDPAIPPALTGDPVRLRQILFNLCGNAIKFTERGRIVVQATLAARTDGSSQGGTRLRIEVADTGIGISETARRLLFQPFIQAESSTARRFGGTGLGLSISRRLVALMGGTIGVDSAPGAGSTFWVELTLSAAADTAPPEPPPGPPAVDEPDLSGLTVLVGLPDTEERRIVAHYLEAAGARVLAAGRPDALAEQARMAQTERGALNVVVVDEALHTPAAAQAPQLLGRRVGEAQVPTVLLQDPTAIGGRLADGAVPVSRPVRRTPLVRAVARAAGRALTDATPGEDPPPAVRCAPAVLSPERVIAEAEARGRLILVAEDNAINRKVLQMQLTSLGHTAELTNGGAEALAALGRRRYALLLTDIQMPEVDGFELTRRIRAAERATGAHLPIVALTANAAPADIESYRAAGMDEALSKPLDLAKLDAALSRFLPPAVDEAMANLLADPVAPSRSSPPATPPQLDQPPIDLDVLRRLCGDDRALMDELLNDFVGIGRHIADEVSDAVAARNGTAIRAGAHNLKGCSRNAGATPLGDMAQALEQAVMQDAPWERVTTLAAALEQAMREVERFIATASDP</sequence>
<keyword evidence="7" id="KW-0067">ATP-binding</keyword>
<dbReference type="GO" id="GO:0005886">
    <property type="term" value="C:plasma membrane"/>
    <property type="evidence" value="ECO:0007669"/>
    <property type="project" value="UniProtKB-SubCell"/>
</dbReference>
<evidence type="ECO:0000259" key="17">
    <source>
        <dbReference type="PROSITE" id="PS50113"/>
    </source>
</evidence>
<evidence type="ECO:0000256" key="1">
    <source>
        <dbReference type="ARBA" id="ARBA00000085"/>
    </source>
</evidence>
<dbReference type="SUPFAM" id="SSF55785">
    <property type="entry name" value="PYP-like sensor domain (PAS domain)"/>
    <property type="match status" value="1"/>
</dbReference>
<dbReference type="PANTHER" id="PTHR45339:SF5">
    <property type="entry name" value="HISTIDINE KINASE"/>
    <property type="match status" value="1"/>
</dbReference>
<evidence type="ECO:0000256" key="13">
    <source>
        <dbReference type="SAM" id="MobiDB-lite"/>
    </source>
</evidence>
<dbReference type="SMART" id="SM00086">
    <property type="entry name" value="PAC"/>
    <property type="match status" value="1"/>
</dbReference>
<dbReference type="SUPFAM" id="SSF52172">
    <property type="entry name" value="CheY-like"/>
    <property type="match status" value="2"/>
</dbReference>
<evidence type="ECO:0000256" key="10">
    <source>
        <dbReference type="ARBA" id="ARBA00068150"/>
    </source>
</evidence>
<evidence type="ECO:0000259" key="15">
    <source>
        <dbReference type="PROSITE" id="PS50110"/>
    </source>
</evidence>
<evidence type="ECO:0000256" key="9">
    <source>
        <dbReference type="ARBA" id="ARBA00064003"/>
    </source>
</evidence>
<keyword evidence="3 12" id="KW-0597">Phosphoprotein</keyword>
<dbReference type="SMART" id="SM00091">
    <property type="entry name" value="PAS"/>
    <property type="match status" value="1"/>
</dbReference>
<dbReference type="FunFam" id="3.30.565.10:FF:000010">
    <property type="entry name" value="Sensor histidine kinase RcsC"/>
    <property type="match status" value="1"/>
</dbReference>
<dbReference type="InterPro" id="IPR036890">
    <property type="entry name" value="HATPase_C_sf"/>
</dbReference>
<dbReference type="EC" id="2.7.13.3" evidence="2"/>
<dbReference type="InterPro" id="IPR000700">
    <property type="entry name" value="PAS-assoc_C"/>
</dbReference>
<dbReference type="InterPro" id="IPR003661">
    <property type="entry name" value="HisK_dim/P_dom"/>
</dbReference>
<name>A0A9P1NNB2_9PROT</name>
<dbReference type="KEGG" id="abs:AZOBR_200220"/>
<dbReference type="InterPro" id="IPR036641">
    <property type="entry name" value="HPT_dom_sf"/>
</dbReference>
<dbReference type="GO" id="GO:0000155">
    <property type="term" value="F:phosphorelay sensor kinase activity"/>
    <property type="evidence" value="ECO:0007669"/>
    <property type="project" value="InterPro"/>
</dbReference>
<dbReference type="PROSITE" id="PS50112">
    <property type="entry name" value="PAS"/>
    <property type="match status" value="1"/>
</dbReference>
<dbReference type="SMART" id="SM00448">
    <property type="entry name" value="REC"/>
    <property type="match status" value="2"/>
</dbReference>
<dbReference type="SUPFAM" id="SSF47226">
    <property type="entry name" value="Histidine-containing phosphotransfer domain, HPT domain"/>
    <property type="match status" value="1"/>
</dbReference>
<dbReference type="GO" id="GO:0006355">
    <property type="term" value="P:regulation of DNA-templated transcription"/>
    <property type="evidence" value="ECO:0007669"/>
    <property type="project" value="InterPro"/>
</dbReference>
<dbReference type="Gene3D" id="3.30.450.20">
    <property type="entry name" value="PAS domain"/>
    <property type="match status" value="1"/>
</dbReference>
<feature type="domain" description="Response regulatory" evidence="15">
    <location>
        <begin position="729"/>
        <end position="847"/>
    </location>
</feature>
<dbReference type="Pfam" id="PF00989">
    <property type="entry name" value="PAS"/>
    <property type="match status" value="1"/>
</dbReference>
<dbReference type="RefSeq" id="WP_014241686.1">
    <property type="nucleotide sequence ID" value="NC_016617.1"/>
</dbReference>
<evidence type="ECO:0000256" key="8">
    <source>
        <dbReference type="ARBA" id="ARBA00023012"/>
    </source>
</evidence>
<reference evidence="19 20" key="1">
    <citation type="journal article" date="2011" name="PLoS Genet.">
        <title>Azospirillum genomes reveal transition of bacteria from aquatic to terrestrial environments.</title>
        <authorList>
            <person name="Wisniewski-Dye F."/>
            <person name="Borziak K."/>
            <person name="Khalsa-Moyers G."/>
            <person name="Alexandre G."/>
            <person name="Sukharnikov L.O."/>
            <person name="Wuichet K."/>
            <person name="Hurst G.B."/>
            <person name="McDonald W.H."/>
            <person name="Robertson J.S."/>
            <person name="Barbe V."/>
            <person name="Calteau A."/>
            <person name="Rouy Z."/>
            <person name="Mangenot S."/>
            <person name="Prigent-Combaret C."/>
            <person name="Normand P."/>
            <person name="Boyer M."/>
            <person name="Siguier P."/>
            <person name="Dessaux Y."/>
            <person name="Elmerich C."/>
            <person name="Condemine G."/>
            <person name="Krishnen G."/>
            <person name="Kennedy I."/>
            <person name="Paterson A.H."/>
            <person name="Gonzalez V."/>
            <person name="Mavingui P."/>
            <person name="Zhulin I.B."/>
        </authorList>
    </citation>
    <scope>NUCLEOTIDE SEQUENCE [LARGE SCALE GENOMIC DNA]</scope>
    <source>
        <strain evidence="19 20">Sp245</strain>
    </source>
</reference>
<dbReference type="SMART" id="SM00388">
    <property type="entry name" value="HisKA"/>
    <property type="match status" value="1"/>
</dbReference>
<feature type="domain" description="PAS" evidence="16">
    <location>
        <begin position="183"/>
        <end position="257"/>
    </location>
</feature>
<gene>
    <name evidence="19" type="ORF">AZOBR_200220</name>
</gene>
<dbReference type="Pfam" id="PF02518">
    <property type="entry name" value="HATPase_c"/>
    <property type="match status" value="1"/>
</dbReference>
<dbReference type="InterPro" id="IPR003594">
    <property type="entry name" value="HATPase_dom"/>
</dbReference>
<feature type="modified residue" description="4-aspartylphosphate" evidence="12">
    <location>
        <position position="778"/>
    </location>
</feature>
<dbReference type="Proteomes" id="UP000007319">
    <property type="component" value="Chromosome"/>
</dbReference>
<dbReference type="InterPro" id="IPR001789">
    <property type="entry name" value="Sig_transdc_resp-reg_receiver"/>
</dbReference>
<feature type="domain" description="Histidine kinase" evidence="14">
    <location>
        <begin position="323"/>
        <end position="548"/>
    </location>
</feature>
<feature type="domain" description="HPt" evidence="18">
    <location>
        <begin position="894"/>
        <end position="991"/>
    </location>
</feature>
<dbReference type="Gene3D" id="3.40.50.2300">
    <property type="match status" value="2"/>
</dbReference>
<dbReference type="SMART" id="SM00387">
    <property type="entry name" value="HATPase_c"/>
    <property type="match status" value="1"/>
</dbReference>
<dbReference type="InterPro" id="IPR005467">
    <property type="entry name" value="His_kinase_dom"/>
</dbReference>
<keyword evidence="4 19" id="KW-0808">Transferase</keyword>
<feature type="modified residue" description="4-aspartylphosphate" evidence="12">
    <location>
        <position position="90"/>
    </location>
</feature>
<evidence type="ECO:0000259" key="16">
    <source>
        <dbReference type="PROSITE" id="PS50112"/>
    </source>
</evidence>
<dbReference type="CDD" id="cd00156">
    <property type="entry name" value="REC"/>
    <property type="match status" value="1"/>
</dbReference>
<evidence type="ECO:0000256" key="11">
    <source>
        <dbReference type="PROSITE-ProRule" id="PRU00110"/>
    </source>
</evidence>
<dbReference type="InterPro" id="IPR036097">
    <property type="entry name" value="HisK_dim/P_sf"/>
</dbReference>
<dbReference type="PROSITE" id="PS50109">
    <property type="entry name" value="HIS_KIN"/>
    <property type="match status" value="1"/>
</dbReference>
<keyword evidence="8" id="KW-0902">Two-component regulatory system</keyword>
<evidence type="ECO:0000256" key="7">
    <source>
        <dbReference type="ARBA" id="ARBA00022840"/>
    </source>
</evidence>
<dbReference type="PANTHER" id="PTHR45339">
    <property type="entry name" value="HYBRID SIGNAL TRANSDUCTION HISTIDINE KINASE J"/>
    <property type="match status" value="1"/>
</dbReference>
<keyword evidence="20" id="KW-1185">Reference proteome</keyword>
<evidence type="ECO:0000259" key="14">
    <source>
        <dbReference type="PROSITE" id="PS50109"/>
    </source>
</evidence>
<dbReference type="InterPro" id="IPR000014">
    <property type="entry name" value="PAS"/>
</dbReference>
<evidence type="ECO:0000313" key="20">
    <source>
        <dbReference type="Proteomes" id="UP000007319"/>
    </source>
</evidence>
<dbReference type="InterPro" id="IPR013767">
    <property type="entry name" value="PAS_fold"/>
</dbReference>
<dbReference type="PROSITE" id="PS50110">
    <property type="entry name" value="RESPONSE_REGULATORY"/>
    <property type="match status" value="2"/>
</dbReference>
<protein>
    <recommendedName>
        <fullName evidence="10">Sensory/regulatory protein RpfC</fullName>
        <ecNumber evidence="2">2.7.13.3</ecNumber>
    </recommendedName>
</protein>
<feature type="region of interest" description="Disordered" evidence="13">
    <location>
        <begin position="862"/>
        <end position="881"/>
    </location>
</feature>
<dbReference type="EMBL" id="HE577327">
    <property type="protein sequence ID" value="CCC99515.1"/>
    <property type="molecule type" value="Genomic_DNA"/>
</dbReference>
<dbReference type="InterPro" id="IPR001610">
    <property type="entry name" value="PAC"/>
</dbReference>
<evidence type="ECO:0000256" key="4">
    <source>
        <dbReference type="ARBA" id="ARBA00022679"/>
    </source>
</evidence>
<dbReference type="CDD" id="cd00130">
    <property type="entry name" value="PAS"/>
    <property type="match status" value="1"/>
</dbReference>
<dbReference type="PRINTS" id="PR00344">
    <property type="entry name" value="BCTRLSENSOR"/>
</dbReference>
<evidence type="ECO:0000313" key="19">
    <source>
        <dbReference type="EMBL" id="CCC99515.1"/>
    </source>
</evidence>
<dbReference type="AlphaFoldDB" id="A0A9P1NNB2"/>
<evidence type="ECO:0000256" key="5">
    <source>
        <dbReference type="ARBA" id="ARBA00022741"/>
    </source>
</evidence>